<dbReference type="CDD" id="cd00132">
    <property type="entry name" value="CRIB"/>
    <property type="match status" value="1"/>
</dbReference>
<dbReference type="GeneID" id="101503176"/>
<dbReference type="PANTHER" id="PTHR46325:SF39">
    <property type="entry name" value="CRIB DOMAIN-CONTAINING PROTEIN RIC8"/>
    <property type="match status" value="1"/>
</dbReference>
<sequence>MSSSKVKGLLKGLRYISQIFENEKEQEIQIGHPTDVKHVAHIGWDGPSVTSPSWMNEFKTAPGFTSAPLTLTGDAQTKAQDNTVKWISEDSRRSTRSVNTQGQGRDLPELPKASKRQTNGNMTDSPTREKPRQSRKSSNNKHSNLKDSSDGSKQAQQQLMSTDSQIQQVDGPQAQNLPDMPKKIRRKKSKDNSSGGSSKLRSKVQQSSDPNLDFGSPSSKSRNKPRPFEENEQYERELSRIS</sequence>
<dbReference type="eggNOG" id="ENOG502S2ZY">
    <property type="taxonomic scope" value="Eukaryota"/>
</dbReference>
<dbReference type="PaxDb" id="3827-XP_004495282.1"/>
<evidence type="ECO:0000259" key="2">
    <source>
        <dbReference type="PROSITE" id="PS50108"/>
    </source>
</evidence>
<dbReference type="SMART" id="SM00285">
    <property type="entry name" value="PBD"/>
    <property type="match status" value="1"/>
</dbReference>
<dbReference type="PROSITE" id="PS50108">
    <property type="entry name" value="CRIB"/>
    <property type="match status" value="1"/>
</dbReference>
<dbReference type="InterPro" id="IPR036936">
    <property type="entry name" value="CRIB_dom_sf"/>
</dbReference>
<dbReference type="InterPro" id="IPR000095">
    <property type="entry name" value="CRIB_dom"/>
</dbReference>
<dbReference type="STRING" id="3827.A0A1S3E2T3"/>
<evidence type="ECO:0000313" key="3">
    <source>
        <dbReference type="Proteomes" id="UP000087171"/>
    </source>
</evidence>
<feature type="compositionally biased region" description="Polar residues" evidence="1">
    <location>
        <begin position="116"/>
        <end position="125"/>
    </location>
</feature>
<dbReference type="Pfam" id="PF00786">
    <property type="entry name" value="PBD"/>
    <property type="match status" value="1"/>
</dbReference>
<keyword evidence="3" id="KW-1185">Reference proteome</keyword>
<dbReference type="KEGG" id="cam:101503176"/>
<evidence type="ECO:0000313" key="4">
    <source>
        <dbReference type="RefSeq" id="XP_012569758.1"/>
    </source>
</evidence>
<evidence type="ECO:0000256" key="1">
    <source>
        <dbReference type="SAM" id="MobiDB-lite"/>
    </source>
</evidence>
<feature type="compositionally biased region" description="Polar residues" evidence="1">
    <location>
        <begin position="151"/>
        <end position="176"/>
    </location>
</feature>
<proteinExistence type="predicted"/>
<dbReference type="OrthoDB" id="4206278at2759"/>
<name>A0A1S3E2T3_CICAR</name>
<reference evidence="4" key="2">
    <citation type="submission" date="2025-08" db="UniProtKB">
        <authorList>
            <consortium name="RefSeq"/>
        </authorList>
    </citation>
    <scope>IDENTIFICATION</scope>
    <source>
        <tissue evidence="4">Etiolated seedlings</tissue>
    </source>
</reference>
<dbReference type="Gene3D" id="3.90.810.10">
    <property type="entry name" value="CRIB domain"/>
    <property type="match status" value="1"/>
</dbReference>
<feature type="domain" description="CRIB" evidence="2">
    <location>
        <begin position="30"/>
        <end position="43"/>
    </location>
</feature>
<protein>
    <submittedName>
        <fullName evidence="4">CRIB domain-containing protein RIC7-like</fullName>
    </submittedName>
</protein>
<feature type="compositionally biased region" description="Basic and acidic residues" evidence="1">
    <location>
        <begin position="226"/>
        <end position="242"/>
    </location>
</feature>
<dbReference type="Proteomes" id="UP000087171">
    <property type="component" value="Chromosome Ca4"/>
</dbReference>
<dbReference type="FunFam" id="3.90.810.10:FF:000029">
    <property type="entry name" value="Elongation factor Ts, mitochondrial"/>
    <property type="match status" value="1"/>
</dbReference>
<organism evidence="3 4">
    <name type="scientific">Cicer arietinum</name>
    <name type="common">Chickpea</name>
    <name type="synonym">Garbanzo</name>
    <dbReference type="NCBI Taxonomy" id="3827"/>
    <lineage>
        <taxon>Eukaryota</taxon>
        <taxon>Viridiplantae</taxon>
        <taxon>Streptophyta</taxon>
        <taxon>Embryophyta</taxon>
        <taxon>Tracheophyta</taxon>
        <taxon>Spermatophyta</taxon>
        <taxon>Magnoliopsida</taxon>
        <taxon>eudicotyledons</taxon>
        <taxon>Gunneridae</taxon>
        <taxon>Pentapetalae</taxon>
        <taxon>rosids</taxon>
        <taxon>fabids</taxon>
        <taxon>Fabales</taxon>
        <taxon>Fabaceae</taxon>
        <taxon>Papilionoideae</taxon>
        <taxon>50 kb inversion clade</taxon>
        <taxon>NPAAA clade</taxon>
        <taxon>Hologalegina</taxon>
        <taxon>IRL clade</taxon>
        <taxon>Cicereae</taxon>
        <taxon>Cicer</taxon>
    </lineage>
</organism>
<reference evidence="3" key="1">
    <citation type="journal article" date="2013" name="Nat. Biotechnol.">
        <title>Draft genome sequence of chickpea (Cicer arietinum) provides a resource for trait improvement.</title>
        <authorList>
            <person name="Varshney R.K."/>
            <person name="Song C."/>
            <person name="Saxena R.K."/>
            <person name="Azam S."/>
            <person name="Yu S."/>
            <person name="Sharpe A.G."/>
            <person name="Cannon S."/>
            <person name="Baek J."/>
            <person name="Rosen B.D."/>
            <person name="Tar'an B."/>
            <person name="Millan T."/>
            <person name="Zhang X."/>
            <person name="Ramsay L.D."/>
            <person name="Iwata A."/>
            <person name="Wang Y."/>
            <person name="Nelson W."/>
            <person name="Farmer A.D."/>
            <person name="Gaur P.M."/>
            <person name="Soderlund C."/>
            <person name="Penmetsa R.V."/>
            <person name="Xu C."/>
            <person name="Bharti A.K."/>
            <person name="He W."/>
            <person name="Winter P."/>
            <person name="Zhao S."/>
            <person name="Hane J.K."/>
            <person name="Carrasquilla-Garcia N."/>
            <person name="Condie J.A."/>
            <person name="Upadhyaya H.D."/>
            <person name="Luo M.C."/>
            <person name="Thudi M."/>
            <person name="Gowda C.L."/>
            <person name="Singh N.P."/>
            <person name="Lichtenzveig J."/>
            <person name="Gali K.K."/>
            <person name="Rubio J."/>
            <person name="Nadarajan N."/>
            <person name="Dolezel J."/>
            <person name="Bansal K.C."/>
            <person name="Xu X."/>
            <person name="Edwards D."/>
            <person name="Zhang G."/>
            <person name="Kahl G."/>
            <person name="Gil J."/>
            <person name="Singh K.B."/>
            <person name="Datta S.K."/>
            <person name="Jackson S.A."/>
            <person name="Wang J."/>
            <person name="Cook D.R."/>
        </authorList>
    </citation>
    <scope>NUCLEOTIDE SEQUENCE [LARGE SCALE GENOMIC DNA]</scope>
    <source>
        <strain evidence="3">cv. CDC Frontier</strain>
    </source>
</reference>
<feature type="region of interest" description="Disordered" evidence="1">
    <location>
        <begin position="85"/>
        <end position="242"/>
    </location>
</feature>
<dbReference type="AlphaFoldDB" id="A0A1S3E2T3"/>
<gene>
    <name evidence="4" type="primary">LOC101503176</name>
</gene>
<accession>A0A1S3E2T3</accession>
<dbReference type="PANTHER" id="PTHR46325">
    <property type="entry name" value="CRIB DOMAIN-CONTAINING PROTEIN RIC8"/>
    <property type="match status" value="1"/>
</dbReference>
<dbReference type="RefSeq" id="XP_012569758.1">
    <property type="nucleotide sequence ID" value="XM_012714304.2"/>
</dbReference>